<keyword evidence="1" id="KW-0276">Fatty acid metabolism</keyword>
<dbReference type="Gene3D" id="3.30.300.30">
    <property type="match status" value="1"/>
</dbReference>
<dbReference type="AlphaFoldDB" id="A0AAN8W2N3"/>
<feature type="domain" description="AMP-binding enzyme C-terminal" evidence="4">
    <location>
        <begin position="488"/>
        <end position="587"/>
    </location>
</feature>
<dbReference type="PANTHER" id="PTHR22754">
    <property type="entry name" value="DISCO-INTERACTING PROTEIN 2 DIP2 -RELATED"/>
    <property type="match status" value="1"/>
</dbReference>
<dbReference type="SUPFAM" id="SSF56801">
    <property type="entry name" value="Acetyl-CoA synthetase-like"/>
    <property type="match status" value="1"/>
</dbReference>
<evidence type="ECO:0000259" key="4">
    <source>
        <dbReference type="Pfam" id="PF23024"/>
    </source>
</evidence>
<evidence type="ECO:0000256" key="1">
    <source>
        <dbReference type="ARBA" id="ARBA00022832"/>
    </source>
</evidence>
<reference evidence="5 6" key="1">
    <citation type="submission" date="2023-12" db="EMBL/GenBank/DDBJ databases">
        <title>A high-quality genome assembly for Dillenia turbinata (Dilleniales).</title>
        <authorList>
            <person name="Chanderbali A."/>
        </authorList>
    </citation>
    <scope>NUCLEOTIDE SEQUENCE [LARGE SCALE GENOMIC DNA]</scope>
    <source>
        <strain evidence="5">LSX21</strain>
        <tissue evidence="5">Leaf</tissue>
    </source>
</reference>
<dbReference type="PANTHER" id="PTHR22754:SF40">
    <property type="entry name" value="OS01G0636300 PROTEIN"/>
    <property type="match status" value="1"/>
</dbReference>
<gene>
    <name evidence="5" type="ORF">RJ641_032341</name>
</gene>
<dbReference type="InterPro" id="IPR040097">
    <property type="entry name" value="FAAL/FAAC"/>
</dbReference>
<dbReference type="CDD" id="cd05931">
    <property type="entry name" value="FAAL"/>
    <property type="match status" value="1"/>
</dbReference>
<dbReference type="GO" id="GO:0008610">
    <property type="term" value="P:lipid biosynthetic process"/>
    <property type="evidence" value="ECO:0007669"/>
    <property type="project" value="InterPro"/>
</dbReference>
<dbReference type="InterPro" id="IPR042099">
    <property type="entry name" value="ANL_N_sf"/>
</dbReference>
<organism evidence="5 6">
    <name type="scientific">Dillenia turbinata</name>
    <dbReference type="NCBI Taxonomy" id="194707"/>
    <lineage>
        <taxon>Eukaryota</taxon>
        <taxon>Viridiplantae</taxon>
        <taxon>Streptophyta</taxon>
        <taxon>Embryophyta</taxon>
        <taxon>Tracheophyta</taxon>
        <taxon>Spermatophyta</taxon>
        <taxon>Magnoliopsida</taxon>
        <taxon>eudicotyledons</taxon>
        <taxon>Gunneridae</taxon>
        <taxon>Pentapetalae</taxon>
        <taxon>Dilleniales</taxon>
        <taxon>Dilleniaceae</taxon>
        <taxon>Dillenia</taxon>
    </lineage>
</organism>
<evidence type="ECO:0000259" key="3">
    <source>
        <dbReference type="Pfam" id="PF00501"/>
    </source>
</evidence>
<sequence>MMSHENYDPCFPDQPVVDLYIPVWANLPAFRSKPAFIWANDAGPTSYSSLTYGELNSSIHIISCKLLSSLKKTDTVVVLCSPGLELVEIIFGCQRAGLLSVPIVPPHPSFSNENYHHLIRVLSQTNPKAAIAHSSYIAKVQKYLSSPSHNKRLAELLKGLHWIPTDALKRAEPKDLKLVKSGGSYDGCKADEVYLIQYTSGATAIPKPVLVTAGSAAHNVRVARKAYDLHPQSMIVSWLPQYHDCGLMFLLLTVVSGATSVLTSPTTFVTRPRIWLELITEFRATCTPVPSFALPLAVKRGGVNEGMSSINLSGMKNLIIINEPIYKASIDEFLVWFTPFGLNPSSISPSYGLAENCTFVSTAWRASFPDGLPSHKKLLPSARLANSYAQDYEEEEIDIMVVDEESHEPVEDGVEGEIWVSSPSNASGYLGHPSLTREVFHGRLRNRVGRCFVRTGDRGVVIGEERYLYVMGRSSDIIRTEKGQEIHPHYIETSAYNCSSNLLRGGCLAAFKIGRTIALVAEMRRHESDVSVLRRLCENIREVLEQEKVEIDLVVLVKSGSVPKTTSGKIQRWAAKSYLMEGKMRIIMKMEFGIYGNVSSSSMPRIGSDDKRGAVDGEKKAVLSFASNAQARPSLLSLL</sequence>
<name>A0AAN8W2N3_9MAGN</name>
<dbReference type="InterPro" id="IPR045851">
    <property type="entry name" value="AMP-bd_C_sf"/>
</dbReference>
<dbReference type="Pfam" id="PF00501">
    <property type="entry name" value="AMP-binding"/>
    <property type="match status" value="1"/>
</dbReference>
<dbReference type="InterPro" id="IPR025110">
    <property type="entry name" value="AMP-bd_C"/>
</dbReference>
<feature type="domain" description="AMP-dependent synthetase/ligase" evidence="3">
    <location>
        <begin position="30"/>
        <end position="430"/>
    </location>
</feature>
<proteinExistence type="predicted"/>
<comment type="caution">
    <text evidence="5">The sequence shown here is derived from an EMBL/GenBank/DDBJ whole genome shotgun (WGS) entry which is preliminary data.</text>
</comment>
<dbReference type="InterPro" id="IPR000873">
    <property type="entry name" value="AMP-dep_synth/lig_dom"/>
</dbReference>
<dbReference type="Pfam" id="PF23024">
    <property type="entry name" value="AMP-dom_DIP2-like"/>
    <property type="match status" value="1"/>
</dbReference>
<keyword evidence="2" id="KW-0443">Lipid metabolism</keyword>
<protein>
    <submittedName>
        <fullName evidence="5">AMP-dependent synthetase/ligase</fullName>
    </submittedName>
</protein>
<dbReference type="GO" id="GO:0006631">
    <property type="term" value="P:fatty acid metabolic process"/>
    <property type="evidence" value="ECO:0007669"/>
    <property type="project" value="UniProtKB-KW"/>
</dbReference>
<accession>A0AAN8W2N3</accession>
<evidence type="ECO:0000313" key="5">
    <source>
        <dbReference type="EMBL" id="KAK6938833.1"/>
    </source>
</evidence>
<evidence type="ECO:0000256" key="2">
    <source>
        <dbReference type="ARBA" id="ARBA00023098"/>
    </source>
</evidence>
<dbReference type="Gene3D" id="3.40.50.12780">
    <property type="entry name" value="N-terminal domain of ligase-like"/>
    <property type="match status" value="1"/>
</dbReference>
<dbReference type="Proteomes" id="UP001370490">
    <property type="component" value="Unassembled WGS sequence"/>
</dbReference>
<keyword evidence="6" id="KW-1185">Reference proteome</keyword>
<evidence type="ECO:0000313" key="6">
    <source>
        <dbReference type="Proteomes" id="UP001370490"/>
    </source>
</evidence>
<dbReference type="EMBL" id="JBAMMX010000006">
    <property type="protein sequence ID" value="KAK6938833.1"/>
    <property type="molecule type" value="Genomic_DNA"/>
</dbReference>